<dbReference type="EMBL" id="AEYI02001120">
    <property type="protein sequence ID" value="KFG41354.1"/>
    <property type="molecule type" value="Genomic_DNA"/>
</dbReference>
<feature type="compositionally biased region" description="Basic residues" evidence="1">
    <location>
        <begin position="156"/>
        <end position="166"/>
    </location>
</feature>
<evidence type="ECO:0000256" key="1">
    <source>
        <dbReference type="SAM" id="MobiDB-lite"/>
    </source>
</evidence>
<proteinExistence type="predicted"/>
<reference evidence="3 4" key="1">
    <citation type="submission" date="2014-03" db="EMBL/GenBank/DDBJ databases">
        <authorList>
            <person name="Sibley D."/>
            <person name="Venepally P."/>
            <person name="Karamycheva S."/>
            <person name="Hadjithomas M."/>
            <person name="Khan A."/>
            <person name="Brunk B."/>
            <person name="Roos D."/>
            <person name="Caler E."/>
            <person name="Lorenzi H."/>
        </authorList>
    </citation>
    <scope>NUCLEOTIDE SEQUENCE [LARGE SCALE GENOMIC DNA]</scope>
    <source>
        <strain evidence="4">p89</strain>
    </source>
</reference>
<protein>
    <submittedName>
        <fullName evidence="3">Putative transmembrane protein</fullName>
    </submittedName>
</protein>
<organism evidence="3 4">
    <name type="scientific">Toxoplasma gondii p89</name>
    <dbReference type="NCBI Taxonomy" id="943119"/>
    <lineage>
        <taxon>Eukaryota</taxon>
        <taxon>Sar</taxon>
        <taxon>Alveolata</taxon>
        <taxon>Apicomplexa</taxon>
        <taxon>Conoidasida</taxon>
        <taxon>Coccidia</taxon>
        <taxon>Eucoccidiorida</taxon>
        <taxon>Eimeriorina</taxon>
        <taxon>Sarcocystidae</taxon>
        <taxon>Toxoplasma</taxon>
    </lineage>
</organism>
<evidence type="ECO:0000313" key="4">
    <source>
        <dbReference type="Proteomes" id="UP000028828"/>
    </source>
</evidence>
<name>A0A086KAD6_TOXGO</name>
<dbReference type="Proteomes" id="UP000028828">
    <property type="component" value="Unassembled WGS sequence"/>
</dbReference>
<feature type="compositionally biased region" description="Low complexity" evidence="1">
    <location>
        <begin position="240"/>
        <end position="256"/>
    </location>
</feature>
<feature type="transmembrane region" description="Helical" evidence="2">
    <location>
        <begin position="69"/>
        <end position="87"/>
    </location>
</feature>
<keyword evidence="2 3" id="KW-0812">Transmembrane</keyword>
<comment type="caution">
    <text evidence="3">The sequence shown here is derived from an EMBL/GenBank/DDBJ whole genome shotgun (WGS) entry which is preliminary data.</text>
</comment>
<sequence>MGTDDWAAYAGGIDTGSVTIPEYIGVHEDDILPSPGRVSGEVHLSSRLSFSKGILAGNKDARTQKLKQLLRYVAGAAVIIGLVAIGVKTASVLREVSASQRATDEVKKQLENEITLDQAYLDRASDIEHRTEQKRAQITELGSHVPDESVDETPSRKRKSRIKKLNNIKNAFGSLGKNKRKKRQPLEGSLPPSGDTQQQMRPEVRASSSLAVAISDELQPSQQQMQPALKGPSSWRAALSDDQLSSRLSDGSGQSSVAGSLRDPFRDVVAAIEDEMKHVEEEEVQWQKKHGSVYKKYKETIGMRNPEKGPHGQMWKMASELQVPGTHADAKQWIESSSRRNSQLAKAFFRRYFFPAATTVLNDREVDAQKGIASEREKLKELEKTTGNRDT</sequence>
<keyword evidence="2" id="KW-0472">Membrane</keyword>
<feature type="compositionally biased region" description="Polar residues" evidence="1">
    <location>
        <begin position="194"/>
        <end position="206"/>
    </location>
</feature>
<dbReference type="OrthoDB" id="331207at2759"/>
<dbReference type="VEuPathDB" id="ToxoDB:TGP89_215360"/>
<gene>
    <name evidence="3" type="ORF">TGP89_215360</name>
</gene>
<feature type="region of interest" description="Disordered" evidence="1">
    <location>
        <begin position="130"/>
        <end position="206"/>
    </location>
</feature>
<feature type="region of interest" description="Disordered" evidence="1">
    <location>
        <begin position="218"/>
        <end position="260"/>
    </location>
</feature>
<evidence type="ECO:0000313" key="3">
    <source>
        <dbReference type="EMBL" id="KFG41354.1"/>
    </source>
</evidence>
<dbReference type="AlphaFoldDB" id="A0A086KAD6"/>
<evidence type="ECO:0000256" key="2">
    <source>
        <dbReference type="SAM" id="Phobius"/>
    </source>
</evidence>
<accession>A0A086KAD6</accession>
<keyword evidence="2" id="KW-1133">Transmembrane helix</keyword>